<evidence type="ECO:0000256" key="2">
    <source>
        <dbReference type="ARBA" id="ARBA00023015"/>
    </source>
</evidence>
<dbReference type="GO" id="GO:0000428">
    <property type="term" value="C:DNA-directed RNA polymerase complex"/>
    <property type="evidence" value="ECO:0007669"/>
    <property type="project" value="UniProtKB-KW"/>
</dbReference>
<dbReference type="InterPro" id="IPR007630">
    <property type="entry name" value="RNA_pol_sigma70_r4"/>
</dbReference>
<evidence type="ECO:0000313" key="9">
    <source>
        <dbReference type="Proteomes" id="UP000006556"/>
    </source>
</evidence>
<keyword evidence="5" id="KW-0804">Transcription</keyword>
<dbReference type="PANTHER" id="PTHR43133">
    <property type="entry name" value="RNA POLYMERASE ECF-TYPE SIGMA FACTO"/>
    <property type="match status" value="1"/>
</dbReference>
<dbReference type="PANTHER" id="PTHR43133:SF51">
    <property type="entry name" value="RNA POLYMERASE SIGMA FACTOR"/>
    <property type="match status" value="1"/>
</dbReference>
<dbReference type="SUPFAM" id="SSF88946">
    <property type="entry name" value="Sigma2 domain of RNA polymerase sigma factors"/>
    <property type="match status" value="1"/>
</dbReference>
<dbReference type="Gene3D" id="1.10.1740.10">
    <property type="match status" value="1"/>
</dbReference>
<proteinExistence type="inferred from homology"/>
<dbReference type="EMBL" id="AP009389">
    <property type="protein sequence ID" value="BAF58852.1"/>
    <property type="molecule type" value="Genomic_DNA"/>
</dbReference>
<dbReference type="HOGENOM" id="CLU_047691_3_1_9"/>
<dbReference type="GO" id="GO:0003677">
    <property type="term" value="F:DNA binding"/>
    <property type="evidence" value="ECO:0007669"/>
    <property type="project" value="UniProtKB-KW"/>
</dbReference>
<dbReference type="GO" id="GO:0006352">
    <property type="term" value="P:DNA-templated transcription initiation"/>
    <property type="evidence" value="ECO:0007669"/>
    <property type="project" value="InterPro"/>
</dbReference>
<evidence type="ECO:0000256" key="1">
    <source>
        <dbReference type="ARBA" id="ARBA00010641"/>
    </source>
</evidence>
<dbReference type="InterPro" id="IPR013324">
    <property type="entry name" value="RNA_pol_sigma_r3/r4-like"/>
</dbReference>
<dbReference type="NCBIfam" id="TIGR02937">
    <property type="entry name" value="sigma70-ECF"/>
    <property type="match status" value="1"/>
</dbReference>
<reference evidence="9" key="1">
    <citation type="journal article" date="2008" name="Genome Res.">
        <title>The genome of Pelotomaculum thermopropionicum reveals niche-associated evolution in anaerobic microbiota.</title>
        <authorList>
            <person name="Kosaka T."/>
            <person name="Kato S."/>
            <person name="Shimoyama T."/>
            <person name="Ishii S."/>
            <person name="Abe T."/>
            <person name="Watanabe K."/>
        </authorList>
    </citation>
    <scope>NUCLEOTIDE SEQUENCE [LARGE SCALE GENOMIC DNA]</scope>
    <source>
        <strain evidence="9">DSM 13744 / JCM 10971 / SI</strain>
    </source>
</reference>
<dbReference type="CDD" id="cd06171">
    <property type="entry name" value="Sigma70_r4"/>
    <property type="match status" value="1"/>
</dbReference>
<evidence type="ECO:0000256" key="5">
    <source>
        <dbReference type="ARBA" id="ARBA00023163"/>
    </source>
</evidence>
<keyword evidence="9" id="KW-1185">Reference proteome</keyword>
<feature type="domain" description="RNA polymerase sigma-70 region 2" evidence="6">
    <location>
        <begin position="20"/>
        <end position="87"/>
    </location>
</feature>
<dbReference type="InterPro" id="IPR007627">
    <property type="entry name" value="RNA_pol_sigma70_r2"/>
</dbReference>
<name>A5D4J2_PELTS</name>
<dbReference type="Proteomes" id="UP000006556">
    <property type="component" value="Chromosome"/>
</dbReference>
<comment type="similarity">
    <text evidence="1">Belongs to the sigma-70 factor family. ECF subfamily.</text>
</comment>
<keyword evidence="3" id="KW-0731">Sigma factor</keyword>
<dbReference type="InterPro" id="IPR036388">
    <property type="entry name" value="WH-like_DNA-bd_sf"/>
</dbReference>
<dbReference type="InterPro" id="IPR039425">
    <property type="entry name" value="RNA_pol_sigma-70-like"/>
</dbReference>
<dbReference type="eggNOG" id="COG1595">
    <property type="taxonomic scope" value="Bacteria"/>
</dbReference>
<evidence type="ECO:0000256" key="4">
    <source>
        <dbReference type="ARBA" id="ARBA00023125"/>
    </source>
</evidence>
<feature type="domain" description="RNA polymerase sigma-70 region 4" evidence="7">
    <location>
        <begin position="122"/>
        <end position="165"/>
    </location>
</feature>
<accession>A5D4J2</accession>
<dbReference type="AlphaFoldDB" id="A5D4J2"/>
<organism evidence="8 9">
    <name type="scientific">Pelotomaculum thermopropionicum (strain DSM 13744 / JCM 10971 / SI)</name>
    <dbReference type="NCBI Taxonomy" id="370438"/>
    <lineage>
        <taxon>Bacteria</taxon>
        <taxon>Bacillati</taxon>
        <taxon>Bacillota</taxon>
        <taxon>Clostridia</taxon>
        <taxon>Eubacteriales</taxon>
        <taxon>Desulfotomaculaceae</taxon>
        <taxon>Pelotomaculum</taxon>
    </lineage>
</organism>
<dbReference type="InterPro" id="IPR013325">
    <property type="entry name" value="RNA_pol_sigma_r2"/>
</dbReference>
<keyword evidence="4" id="KW-0238">DNA-binding</keyword>
<evidence type="ECO:0000259" key="6">
    <source>
        <dbReference type="Pfam" id="PF04542"/>
    </source>
</evidence>
<evidence type="ECO:0000256" key="3">
    <source>
        <dbReference type="ARBA" id="ARBA00023082"/>
    </source>
</evidence>
<dbReference type="Pfam" id="PF04542">
    <property type="entry name" value="Sigma70_r2"/>
    <property type="match status" value="1"/>
</dbReference>
<dbReference type="GO" id="GO:0016987">
    <property type="term" value="F:sigma factor activity"/>
    <property type="evidence" value="ECO:0007669"/>
    <property type="project" value="UniProtKB-KW"/>
</dbReference>
<dbReference type="Pfam" id="PF04545">
    <property type="entry name" value="Sigma70_r4"/>
    <property type="match status" value="1"/>
</dbReference>
<protein>
    <submittedName>
        <fullName evidence="8">DNA-directed RNA polymerase specialized sigma subunit</fullName>
    </submittedName>
</protein>
<dbReference type="InterPro" id="IPR014284">
    <property type="entry name" value="RNA_pol_sigma-70_dom"/>
</dbReference>
<dbReference type="Gene3D" id="1.10.10.10">
    <property type="entry name" value="Winged helix-like DNA-binding domain superfamily/Winged helix DNA-binding domain"/>
    <property type="match status" value="1"/>
</dbReference>
<dbReference type="SUPFAM" id="SSF88659">
    <property type="entry name" value="Sigma3 and sigma4 domains of RNA polymerase sigma factors"/>
    <property type="match status" value="1"/>
</dbReference>
<dbReference type="STRING" id="370438.PTH_0671"/>
<evidence type="ECO:0000259" key="7">
    <source>
        <dbReference type="Pfam" id="PF04545"/>
    </source>
</evidence>
<keyword evidence="8" id="KW-0240">DNA-directed RNA polymerase</keyword>
<dbReference type="KEGG" id="pth:PTH_0671"/>
<keyword evidence="2" id="KW-0805">Transcription regulation</keyword>
<sequence length="179" mass="20737">MDENLIRKAQSGDNDAFAQLVQKHSADAYRTAFMVLRNRSEAEDVVQEAFLTCYSKLHSFRMESSFKTWLYRIVANLCYDRLRRQNRESMAYSRLSLSINMRAGNDDMAEIEKRLDLKEVVSSLRPEHRLVLALYYGMDFGVQQVARMLGIPAGTVKSRLSTARSLIKERLERGREYAL</sequence>
<evidence type="ECO:0000313" key="8">
    <source>
        <dbReference type="EMBL" id="BAF58852.1"/>
    </source>
</evidence>
<gene>
    <name evidence="8" type="primary">RpoE</name>
    <name evidence="8" type="ordered locus">PTH_0671</name>
</gene>